<organism evidence="1 2">
    <name type="scientific">Marasmius crinis-equi</name>
    <dbReference type="NCBI Taxonomy" id="585013"/>
    <lineage>
        <taxon>Eukaryota</taxon>
        <taxon>Fungi</taxon>
        <taxon>Dikarya</taxon>
        <taxon>Basidiomycota</taxon>
        <taxon>Agaricomycotina</taxon>
        <taxon>Agaricomycetes</taxon>
        <taxon>Agaricomycetidae</taxon>
        <taxon>Agaricales</taxon>
        <taxon>Marasmiineae</taxon>
        <taxon>Marasmiaceae</taxon>
        <taxon>Marasmius</taxon>
    </lineage>
</organism>
<sequence>MPIANLPTELMCAIFELVVKFDNQPTMLSIGWTLAQVCIPWAKLLLGPSLSSVWSRLIIREDLIRGRVLDADELRAIRQVLKAVVESRQDEAEPGLEDNQLYEAFVAAMPKLHVSNDIQPSIELLSLTLMLSRNHPLSISTECSSSTPIPHTPWIRHLSEHKHTSDRWQHVQLLVDQYPPLILPNRDYPLLETLEIDVLFKSPISACEWRPPNPTLQICSASCLRRVTVRIKGSKAVRARRYLKMWLPRSHITHLELDGRLFFFKVFAVRKDPQESSRTKPDPALLSLPNIISLQIDYEFLELSKLHTPQLRHLAVVESNMSASTTSTSDDYYSALLTALANSRCTLESLELRNMRPGFLGLSNSTLSRILENSGPRRLSFCVVESRSLLSSIDWGWVLFRI</sequence>
<proteinExistence type="predicted"/>
<keyword evidence="2" id="KW-1185">Reference proteome</keyword>
<evidence type="ECO:0008006" key="3">
    <source>
        <dbReference type="Google" id="ProtNLM"/>
    </source>
</evidence>
<name>A0ABR3EWV8_9AGAR</name>
<protein>
    <recommendedName>
        <fullName evidence="3">F-box domain-containing protein</fullName>
    </recommendedName>
</protein>
<accession>A0ABR3EWV8</accession>
<comment type="caution">
    <text evidence="1">The sequence shown here is derived from an EMBL/GenBank/DDBJ whole genome shotgun (WGS) entry which is preliminary data.</text>
</comment>
<evidence type="ECO:0000313" key="2">
    <source>
        <dbReference type="Proteomes" id="UP001465976"/>
    </source>
</evidence>
<gene>
    <name evidence="1" type="ORF">V5O48_014703</name>
</gene>
<reference evidence="1 2" key="1">
    <citation type="submission" date="2024-02" db="EMBL/GenBank/DDBJ databases">
        <title>A draft genome for the cacao thread blight pathogen Marasmius crinis-equi.</title>
        <authorList>
            <person name="Cohen S.P."/>
            <person name="Baruah I.K."/>
            <person name="Amoako-Attah I."/>
            <person name="Bukari Y."/>
            <person name="Meinhardt L.W."/>
            <person name="Bailey B.A."/>
        </authorList>
    </citation>
    <scope>NUCLEOTIDE SEQUENCE [LARGE SCALE GENOMIC DNA]</scope>
    <source>
        <strain evidence="1 2">GH-76</strain>
    </source>
</reference>
<dbReference type="EMBL" id="JBAHYK010001626">
    <property type="protein sequence ID" value="KAL0567292.1"/>
    <property type="molecule type" value="Genomic_DNA"/>
</dbReference>
<evidence type="ECO:0000313" key="1">
    <source>
        <dbReference type="EMBL" id="KAL0567292.1"/>
    </source>
</evidence>
<dbReference type="Proteomes" id="UP001465976">
    <property type="component" value="Unassembled WGS sequence"/>
</dbReference>